<sequence>MMKKYAEGVGGDIDAYSYSMSLGEAGWRPTFGIIVETIESSVMLEVESNVQHIWRKLL</sequence>
<dbReference type="AlphaFoldDB" id="A0A2U3KF58"/>
<proteinExistence type="predicted"/>
<accession>A0A2U3KF58</accession>
<dbReference type="EMBL" id="OMOD01000106">
    <property type="protein sequence ID" value="SPF38289.1"/>
    <property type="molecule type" value="Genomic_DNA"/>
</dbReference>
<name>A0A2U3KF58_9BACT</name>
<organism evidence="1 2">
    <name type="scientific">Candidatus Sulfotelmatobacter kueseliae</name>
    <dbReference type="NCBI Taxonomy" id="2042962"/>
    <lineage>
        <taxon>Bacteria</taxon>
        <taxon>Pseudomonadati</taxon>
        <taxon>Acidobacteriota</taxon>
        <taxon>Terriglobia</taxon>
        <taxon>Terriglobales</taxon>
        <taxon>Candidatus Korobacteraceae</taxon>
        <taxon>Candidatus Sulfotelmatobacter</taxon>
    </lineage>
</organism>
<protein>
    <submittedName>
        <fullName evidence="1">Uncharacterized protein</fullName>
    </submittedName>
</protein>
<evidence type="ECO:0000313" key="1">
    <source>
        <dbReference type="EMBL" id="SPF38289.1"/>
    </source>
</evidence>
<dbReference type="Proteomes" id="UP000238701">
    <property type="component" value="Unassembled WGS sequence"/>
</dbReference>
<evidence type="ECO:0000313" key="2">
    <source>
        <dbReference type="Proteomes" id="UP000238701"/>
    </source>
</evidence>
<gene>
    <name evidence="1" type="ORF">SBA1_1940001</name>
</gene>
<reference evidence="2" key="1">
    <citation type="submission" date="2018-02" db="EMBL/GenBank/DDBJ databases">
        <authorList>
            <person name="Hausmann B."/>
        </authorList>
    </citation>
    <scope>NUCLEOTIDE SEQUENCE [LARGE SCALE GENOMIC DNA]</scope>
    <source>
        <strain evidence="2">Peat soil MAG SbA1</strain>
    </source>
</reference>